<accession>I3CE24</accession>
<dbReference type="HOGENOM" id="CLU_172435_0_1_6"/>
<proteinExistence type="predicted"/>
<dbReference type="Proteomes" id="UP000005744">
    <property type="component" value="Unassembled WGS sequence"/>
</dbReference>
<protein>
    <submittedName>
        <fullName evidence="1">Uncharacterized protein</fullName>
    </submittedName>
</protein>
<evidence type="ECO:0000313" key="2">
    <source>
        <dbReference type="Proteomes" id="UP000005744"/>
    </source>
</evidence>
<reference evidence="1 2" key="1">
    <citation type="submission" date="2011-11" db="EMBL/GenBank/DDBJ databases">
        <title>Improved High-Quality Draft sequence of Beggiatoa alba B18lD.</title>
        <authorList>
            <consortium name="US DOE Joint Genome Institute"/>
            <person name="Lucas S."/>
            <person name="Han J."/>
            <person name="Lapidus A."/>
            <person name="Cheng J.-F."/>
            <person name="Goodwin L."/>
            <person name="Pitluck S."/>
            <person name="Peters L."/>
            <person name="Mikhailova N."/>
            <person name="Held B."/>
            <person name="Detter J.C."/>
            <person name="Han C."/>
            <person name="Tapia R."/>
            <person name="Land M."/>
            <person name="Hauser L."/>
            <person name="Kyrpides N."/>
            <person name="Ivanova N."/>
            <person name="Pagani I."/>
            <person name="Samuel K."/>
            <person name="Teske A."/>
            <person name="Mueller J."/>
            <person name="Woyke T."/>
        </authorList>
    </citation>
    <scope>NUCLEOTIDE SEQUENCE [LARGE SCALE GENOMIC DNA]</scope>
    <source>
        <strain evidence="1 2">B18LD</strain>
    </source>
</reference>
<organism evidence="1 2">
    <name type="scientific">Beggiatoa alba B18LD</name>
    <dbReference type="NCBI Taxonomy" id="395493"/>
    <lineage>
        <taxon>Bacteria</taxon>
        <taxon>Pseudomonadati</taxon>
        <taxon>Pseudomonadota</taxon>
        <taxon>Gammaproteobacteria</taxon>
        <taxon>Thiotrichales</taxon>
        <taxon>Thiotrichaceae</taxon>
        <taxon>Beggiatoa</taxon>
    </lineage>
</organism>
<dbReference type="OrthoDB" id="6505556at2"/>
<gene>
    <name evidence="1" type="ORF">BegalDRAFT_0961</name>
</gene>
<evidence type="ECO:0000313" key="1">
    <source>
        <dbReference type="EMBL" id="EIJ41867.1"/>
    </source>
</evidence>
<dbReference type="RefSeq" id="WP_002684201.1">
    <property type="nucleotide sequence ID" value="NZ_JH600070.1"/>
</dbReference>
<keyword evidence="2" id="KW-1185">Reference proteome</keyword>
<sequence>MSKKTSNKQKQLIINTMKDDNASKIAKELAGSALSQFNSNKTTSSEVAETAAKVLASPKYSQNTKSLAGTVLSQKKP</sequence>
<dbReference type="EMBL" id="JH600070">
    <property type="protein sequence ID" value="EIJ41867.1"/>
    <property type="molecule type" value="Genomic_DNA"/>
</dbReference>
<name>I3CE24_9GAMM</name>
<dbReference type="eggNOG" id="ENOG5032Y6F">
    <property type="taxonomic scope" value="Bacteria"/>
</dbReference>
<dbReference type="AlphaFoldDB" id="I3CE24"/>